<evidence type="ECO:0000313" key="3">
    <source>
        <dbReference type="Proteomes" id="UP000747013"/>
    </source>
</evidence>
<dbReference type="AlphaFoldDB" id="A0A921LAG1"/>
<reference evidence="2" key="2">
    <citation type="submission" date="2021-09" db="EMBL/GenBank/DDBJ databases">
        <authorList>
            <person name="Gilroy R."/>
        </authorList>
    </citation>
    <scope>NUCLEOTIDE SEQUENCE</scope>
    <source>
        <strain evidence="2">7886</strain>
    </source>
</reference>
<keyword evidence="2" id="KW-0255">Endonuclease</keyword>
<name>A0A921LAG1_9LACO</name>
<sequence length="290" mass="33962">MRSKVVENGHLKIFEDGTVYRKKNNIWTEIKPTVSYLGNGKGKQNRKLIAYQDNKKQYHVMVDRLVAQAFIPGETKYGVTHIDGNTLNCNVKNLRWRTKKDLQRIGRQSNKKYFKKLPVCVVCHETRQTESQSVCSKCLLAFERSRKRNASLRKRKSELSKLYSLELNDKQKRIIDMRGGGMSLQQIADEFEMTREGVRIAIKNLLNKYDRVEKLLKELKKPDEKSLYLMSLAELGRYLNVSRPIVYRMLDEGLPYVVIGKRKKVSKKAAYDWITQRTIGTRNIRKEEQK</sequence>
<dbReference type="SUPFAM" id="SSF54060">
    <property type="entry name" value="His-Me finger endonucleases"/>
    <property type="match status" value="1"/>
</dbReference>
<dbReference type="InterPro" id="IPR036388">
    <property type="entry name" value="WH-like_DNA-bd_sf"/>
</dbReference>
<feature type="domain" description="HNH nuclease" evidence="1">
    <location>
        <begin position="64"/>
        <end position="104"/>
    </location>
</feature>
<organism evidence="2 3">
    <name type="scientific">Companilactobacillus farciminis</name>
    <dbReference type="NCBI Taxonomy" id="1612"/>
    <lineage>
        <taxon>Bacteria</taxon>
        <taxon>Bacillati</taxon>
        <taxon>Bacillota</taxon>
        <taxon>Bacilli</taxon>
        <taxon>Lactobacillales</taxon>
        <taxon>Lactobacillaceae</taxon>
        <taxon>Companilactobacillus</taxon>
    </lineage>
</organism>
<dbReference type="Gene3D" id="3.90.75.20">
    <property type="match status" value="1"/>
</dbReference>
<dbReference type="GO" id="GO:0004519">
    <property type="term" value="F:endonuclease activity"/>
    <property type="evidence" value="ECO:0007669"/>
    <property type="project" value="UniProtKB-KW"/>
</dbReference>
<gene>
    <name evidence="2" type="ORF">K8V88_11730</name>
</gene>
<dbReference type="InterPro" id="IPR013324">
    <property type="entry name" value="RNA_pol_sigma_r3/r4-like"/>
</dbReference>
<reference evidence="2" key="1">
    <citation type="journal article" date="2021" name="PeerJ">
        <title>Extensive microbial diversity within the chicken gut microbiome revealed by metagenomics and culture.</title>
        <authorList>
            <person name="Gilroy R."/>
            <person name="Ravi A."/>
            <person name="Getino M."/>
            <person name="Pursley I."/>
            <person name="Horton D.L."/>
            <person name="Alikhan N.F."/>
            <person name="Baker D."/>
            <person name="Gharbi K."/>
            <person name="Hall N."/>
            <person name="Watson M."/>
            <person name="Adriaenssens E.M."/>
            <person name="Foster-Nyarko E."/>
            <person name="Jarju S."/>
            <person name="Secka A."/>
            <person name="Antonio M."/>
            <person name="Oren A."/>
            <person name="Chaudhuri R.R."/>
            <person name="La Ragione R."/>
            <person name="Hildebrand F."/>
            <person name="Pallen M.J."/>
        </authorList>
    </citation>
    <scope>NUCLEOTIDE SEQUENCE</scope>
    <source>
        <strain evidence="2">7886</strain>
    </source>
</reference>
<keyword evidence="2" id="KW-0540">Nuclease</keyword>
<keyword evidence="2" id="KW-0378">Hydrolase</keyword>
<protein>
    <submittedName>
        <fullName evidence="2">HNH endonuclease</fullName>
    </submittedName>
</protein>
<dbReference type="InterPro" id="IPR044925">
    <property type="entry name" value="His-Me_finger_sf"/>
</dbReference>
<dbReference type="SUPFAM" id="SSF88659">
    <property type="entry name" value="Sigma3 and sigma4 domains of RNA polymerase sigma factors"/>
    <property type="match status" value="1"/>
</dbReference>
<evidence type="ECO:0000259" key="1">
    <source>
        <dbReference type="Pfam" id="PF13392"/>
    </source>
</evidence>
<evidence type="ECO:0000313" key="2">
    <source>
        <dbReference type="EMBL" id="HJF88094.1"/>
    </source>
</evidence>
<accession>A0A921LAG1</accession>
<dbReference type="Pfam" id="PF13392">
    <property type="entry name" value="HNH_3"/>
    <property type="match status" value="1"/>
</dbReference>
<dbReference type="Proteomes" id="UP000747013">
    <property type="component" value="Unassembled WGS sequence"/>
</dbReference>
<dbReference type="EMBL" id="DYWC01000275">
    <property type="protein sequence ID" value="HJF88094.1"/>
    <property type="molecule type" value="Genomic_DNA"/>
</dbReference>
<proteinExistence type="predicted"/>
<comment type="caution">
    <text evidence="2">The sequence shown here is derived from an EMBL/GenBank/DDBJ whole genome shotgun (WGS) entry which is preliminary data.</text>
</comment>
<dbReference type="Gene3D" id="1.10.10.10">
    <property type="entry name" value="Winged helix-like DNA-binding domain superfamily/Winged helix DNA-binding domain"/>
    <property type="match status" value="1"/>
</dbReference>
<dbReference type="InterPro" id="IPR003615">
    <property type="entry name" value="HNH_nuc"/>
</dbReference>